<gene>
    <name evidence="8" type="ORF">RUM43_005317</name>
</gene>
<dbReference type="EMBL" id="JAWJWE010000037">
    <property type="protein sequence ID" value="KAK6625026.1"/>
    <property type="molecule type" value="Genomic_DNA"/>
</dbReference>
<dbReference type="SUPFAM" id="SSF49879">
    <property type="entry name" value="SMAD/FHA domain"/>
    <property type="match status" value="1"/>
</dbReference>
<feature type="region of interest" description="Disordered" evidence="5">
    <location>
        <begin position="456"/>
        <end position="483"/>
    </location>
</feature>
<evidence type="ECO:0000256" key="1">
    <source>
        <dbReference type="ARBA" id="ARBA00022741"/>
    </source>
</evidence>
<evidence type="ECO:0000313" key="8">
    <source>
        <dbReference type="EMBL" id="KAK6625026.1"/>
    </source>
</evidence>
<dbReference type="SMART" id="SM00220">
    <property type="entry name" value="S_TKc"/>
    <property type="match status" value="1"/>
</dbReference>
<dbReference type="GO" id="GO:0004674">
    <property type="term" value="F:protein serine/threonine kinase activity"/>
    <property type="evidence" value="ECO:0007669"/>
    <property type="project" value="UniProtKB-KW"/>
</dbReference>
<keyword evidence="4" id="KW-0418">Kinase</keyword>
<feature type="compositionally biased region" description="Basic and acidic residues" evidence="5">
    <location>
        <begin position="470"/>
        <end position="483"/>
    </location>
</feature>
<evidence type="ECO:0000259" key="6">
    <source>
        <dbReference type="PROSITE" id="PS50006"/>
    </source>
</evidence>
<dbReference type="InterPro" id="IPR008984">
    <property type="entry name" value="SMAD_FHA_dom_sf"/>
</dbReference>
<proteinExistence type="inferred from homology"/>
<dbReference type="PROSITE" id="PS50006">
    <property type="entry name" value="FHA_DOMAIN"/>
    <property type="match status" value="1"/>
</dbReference>
<feature type="domain" description="FHA" evidence="6">
    <location>
        <begin position="61"/>
        <end position="124"/>
    </location>
</feature>
<dbReference type="InterPro" id="IPR000253">
    <property type="entry name" value="FHA_dom"/>
</dbReference>
<dbReference type="InterPro" id="IPR000719">
    <property type="entry name" value="Prot_kinase_dom"/>
</dbReference>
<feature type="domain" description="Protein kinase" evidence="7">
    <location>
        <begin position="170"/>
        <end position="436"/>
    </location>
</feature>
<feature type="binding site" evidence="3">
    <location>
        <position position="199"/>
    </location>
    <ligand>
        <name>ATP</name>
        <dbReference type="ChEBI" id="CHEBI:30616"/>
    </ligand>
</feature>
<dbReference type="PROSITE" id="PS50011">
    <property type="entry name" value="PROTEIN_KINASE_DOM"/>
    <property type="match status" value="1"/>
</dbReference>
<dbReference type="Proteomes" id="UP001372834">
    <property type="component" value="Unassembled WGS sequence"/>
</dbReference>
<dbReference type="SUPFAM" id="SSF56112">
    <property type="entry name" value="Protein kinase-like (PK-like)"/>
    <property type="match status" value="1"/>
</dbReference>
<dbReference type="Gene3D" id="1.10.510.10">
    <property type="entry name" value="Transferase(Phosphotransferase) domain 1"/>
    <property type="match status" value="1"/>
</dbReference>
<dbReference type="AlphaFoldDB" id="A0AAN8PWS0"/>
<organism evidence="8 9">
    <name type="scientific">Polyplax serrata</name>
    <name type="common">Common mouse louse</name>
    <dbReference type="NCBI Taxonomy" id="468196"/>
    <lineage>
        <taxon>Eukaryota</taxon>
        <taxon>Metazoa</taxon>
        <taxon>Ecdysozoa</taxon>
        <taxon>Arthropoda</taxon>
        <taxon>Hexapoda</taxon>
        <taxon>Insecta</taxon>
        <taxon>Pterygota</taxon>
        <taxon>Neoptera</taxon>
        <taxon>Paraneoptera</taxon>
        <taxon>Psocodea</taxon>
        <taxon>Troctomorpha</taxon>
        <taxon>Phthiraptera</taxon>
        <taxon>Anoplura</taxon>
        <taxon>Polyplacidae</taxon>
        <taxon>Polyplax</taxon>
    </lineage>
</organism>
<dbReference type="Pfam" id="PF00069">
    <property type="entry name" value="Pkinase"/>
    <property type="match status" value="1"/>
</dbReference>
<dbReference type="InterPro" id="IPR017441">
    <property type="entry name" value="Protein_kinase_ATP_BS"/>
</dbReference>
<dbReference type="SMART" id="SM00240">
    <property type="entry name" value="FHA"/>
    <property type="match status" value="1"/>
</dbReference>
<dbReference type="FunFam" id="1.10.510.10:FF:000571">
    <property type="entry name" value="Maternal embryonic leucine zipper kinase"/>
    <property type="match status" value="1"/>
</dbReference>
<evidence type="ECO:0000256" key="3">
    <source>
        <dbReference type="PROSITE-ProRule" id="PRU10141"/>
    </source>
</evidence>
<dbReference type="Pfam" id="PF00498">
    <property type="entry name" value="FHA"/>
    <property type="match status" value="1"/>
</dbReference>
<evidence type="ECO:0000256" key="2">
    <source>
        <dbReference type="ARBA" id="ARBA00022840"/>
    </source>
</evidence>
<dbReference type="GO" id="GO:0005524">
    <property type="term" value="F:ATP binding"/>
    <property type="evidence" value="ECO:0007669"/>
    <property type="project" value="UniProtKB-UniRule"/>
</dbReference>
<reference evidence="8 9" key="1">
    <citation type="submission" date="2023-10" db="EMBL/GenBank/DDBJ databases">
        <title>Genomes of two closely related lineages of the louse Polyplax serrata with different host specificities.</title>
        <authorList>
            <person name="Martinu J."/>
            <person name="Tarabai H."/>
            <person name="Stefka J."/>
            <person name="Hypsa V."/>
        </authorList>
    </citation>
    <scope>NUCLEOTIDE SEQUENCE [LARGE SCALE GENOMIC DNA]</scope>
    <source>
        <strain evidence="8">HR10_N</strain>
    </source>
</reference>
<sequence length="483" mass="55079">MNPECEPSESQSQRLPDTCPISQTDLSQQLVWNSQNVQKPWGRLYPTVSDVPSLEMIKDEYIIGRGPNCDLSLGSESGERLHGAISKNHFKIRRTNISKMNCDDYIVYLDDLSSNGTFINGRKVGKGKSAILENNNEISVCIAKYKVFIYISSNLESEVRGYPEEVKSKYSISRIIGSGSFGQVRLVFRKSTGQPLAMKVIQKKRFCNDTRLHLYDPVRMQREVDVLKALSNEFIIKFEDVIDCRNYMFILTEYMEGGELFDRVKNGPLGEYDAKLYFLQLAIAVKYLHDNDIIHRDIKLENILLSSKSNECLIKLSDFGFSKFLDSNSVVMTYCGTPLYIAPEILKNKGRGGSYDKQVDVWSMGVVLYICLSGVPPFPSSDTQLLTEQILNGRYSFSSRHWGSVTRKALNLVRRMLTVNHVHRISTEDILKHDWLKDKSVNMRLNRLTKSAKGLVHSGQSDSEIDSDLENERNNKKARFETQ</sequence>
<name>A0AAN8PWS0_POLSC</name>
<comment type="similarity">
    <text evidence="4">Belongs to the protein kinase superfamily.</text>
</comment>
<evidence type="ECO:0000259" key="7">
    <source>
        <dbReference type="PROSITE" id="PS50011"/>
    </source>
</evidence>
<dbReference type="PROSITE" id="PS00107">
    <property type="entry name" value="PROTEIN_KINASE_ATP"/>
    <property type="match status" value="1"/>
</dbReference>
<evidence type="ECO:0000256" key="4">
    <source>
        <dbReference type="RuleBase" id="RU000304"/>
    </source>
</evidence>
<dbReference type="InterPro" id="IPR008271">
    <property type="entry name" value="Ser/Thr_kinase_AS"/>
</dbReference>
<dbReference type="CDD" id="cd22666">
    <property type="entry name" value="FHA_CHK2"/>
    <property type="match status" value="1"/>
</dbReference>
<accession>A0AAN8PWS0</accession>
<dbReference type="PANTHER" id="PTHR24347">
    <property type="entry name" value="SERINE/THREONINE-PROTEIN KINASE"/>
    <property type="match status" value="1"/>
</dbReference>
<keyword evidence="1 3" id="KW-0547">Nucleotide-binding</keyword>
<evidence type="ECO:0000256" key="5">
    <source>
        <dbReference type="SAM" id="MobiDB-lite"/>
    </source>
</evidence>
<keyword evidence="2 3" id="KW-0067">ATP-binding</keyword>
<dbReference type="Gene3D" id="2.60.200.20">
    <property type="match status" value="1"/>
</dbReference>
<keyword evidence="4" id="KW-0808">Transferase</keyword>
<keyword evidence="4" id="KW-0723">Serine/threonine-protein kinase</keyword>
<protein>
    <submittedName>
        <fullName evidence="8">Uncharacterized protein</fullName>
    </submittedName>
</protein>
<evidence type="ECO:0000313" key="9">
    <source>
        <dbReference type="Proteomes" id="UP001372834"/>
    </source>
</evidence>
<comment type="caution">
    <text evidence="8">The sequence shown here is derived from an EMBL/GenBank/DDBJ whole genome shotgun (WGS) entry which is preliminary data.</text>
</comment>
<dbReference type="InterPro" id="IPR011009">
    <property type="entry name" value="Kinase-like_dom_sf"/>
</dbReference>
<dbReference type="PROSITE" id="PS00108">
    <property type="entry name" value="PROTEIN_KINASE_ST"/>
    <property type="match status" value="1"/>
</dbReference>